<comment type="caution">
    <text evidence="8">The sequence shown here is derived from an EMBL/GenBank/DDBJ whole genome shotgun (WGS) entry which is preliminary data.</text>
</comment>
<name>A0A917CUG2_9GAMM</name>
<proteinExistence type="predicted"/>
<dbReference type="SUPFAM" id="SSF103481">
    <property type="entry name" value="Multidrug resistance efflux transporter EmrE"/>
    <property type="match status" value="2"/>
</dbReference>
<feature type="transmembrane region" description="Helical" evidence="6">
    <location>
        <begin position="186"/>
        <end position="205"/>
    </location>
</feature>
<organism evidence="8 9">
    <name type="scientific">Marinicella pacifica</name>
    <dbReference type="NCBI Taxonomy" id="1171543"/>
    <lineage>
        <taxon>Bacteria</taxon>
        <taxon>Pseudomonadati</taxon>
        <taxon>Pseudomonadota</taxon>
        <taxon>Gammaproteobacteria</taxon>
        <taxon>Lysobacterales</taxon>
        <taxon>Marinicellaceae</taxon>
        <taxon>Marinicella</taxon>
    </lineage>
</organism>
<dbReference type="InterPro" id="IPR000620">
    <property type="entry name" value="EamA_dom"/>
</dbReference>
<dbReference type="InterPro" id="IPR051258">
    <property type="entry name" value="Diverse_Substrate_Transporter"/>
</dbReference>
<evidence type="ECO:0000313" key="8">
    <source>
        <dbReference type="EMBL" id="GGF98031.1"/>
    </source>
</evidence>
<feature type="transmembrane region" description="Helical" evidence="6">
    <location>
        <begin position="154"/>
        <end position="174"/>
    </location>
</feature>
<protein>
    <submittedName>
        <fullName evidence="8">Permease</fullName>
    </submittedName>
</protein>
<dbReference type="PANTHER" id="PTHR42920">
    <property type="entry name" value="OS03G0707200 PROTEIN-RELATED"/>
    <property type="match status" value="1"/>
</dbReference>
<feature type="transmembrane region" description="Helical" evidence="6">
    <location>
        <begin position="39"/>
        <end position="57"/>
    </location>
</feature>
<feature type="domain" description="EamA" evidence="7">
    <location>
        <begin position="152"/>
        <end position="286"/>
    </location>
</feature>
<evidence type="ECO:0000256" key="2">
    <source>
        <dbReference type="ARBA" id="ARBA00022475"/>
    </source>
</evidence>
<sequence length="295" mass="32125">MYKLKGILFVAFGAASYGLLATMVKVANLQGLSTAMLTFYQYLLGFIVLSLAAYHVARKKLPAFNRGDKRSLILFGSSLGFTSSLYYLSIQYVPVSVGIILLMQTIWMGVVVELLISRQKPQALKIIGALVVLIGTFLAVDALDNLDQLNLTGVFYGVAAAVSFTVTLTATNRIATHLPNIVRSQYMVLGGVLAVLLFWNINLISPDILNAKTLAFGLFLALFGTLIPPIMFNKGFPIIGIGLGSILTAIEIPVSILSANWLLDEQLKMIQWLGVAIIIVAVVIINYRHLTKEES</sequence>
<dbReference type="PANTHER" id="PTHR42920:SF5">
    <property type="entry name" value="EAMA DOMAIN-CONTAINING PROTEIN"/>
    <property type="match status" value="1"/>
</dbReference>
<dbReference type="RefSeq" id="WP_188365522.1">
    <property type="nucleotide sequence ID" value="NZ_BAABJF010000022.1"/>
</dbReference>
<feature type="transmembrane region" description="Helical" evidence="6">
    <location>
        <begin position="7"/>
        <end position="27"/>
    </location>
</feature>
<gene>
    <name evidence="8" type="primary">fjo20</name>
    <name evidence="8" type="ORF">GCM10011365_19200</name>
</gene>
<accession>A0A917CUG2</accession>
<comment type="subcellular location">
    <subcellularLocation>
        <location evidence="1">Cell membrane</location>
        <topology evidence="1">Multi-pass membrane protein</topology>
    </subcellularLocation>
</comment>
<evidence type="ECO:0000256" key="5">
    <source>
        <dbReference type="ARBA" id="ARBA00023136"/>
    </source>
</evidence>
<evidence type="ECO:0000259" key="7">
    <source>
        <dbReference type="Pfam" id="PF00892"/>
    </source>
</evidence>
<dbReference type="GO" id="GO:0005886">
    <property type="term" value="C:plasma membrane"/>
    <property type="evidence" value="ECO:0007669"/>
    <property type="project" value="UniProtKB-SubCell"/>
</dbReference>
<feature type="transmembrane region" description="Helical" evidence="6">
    <location>
        <begin position="269"/>
        <end position="287"/>
    </location>
</feature>
<dbReference type="InterPro" id="IPR037185">
    <property type="entry name" value="EmrE-like"/>
</dbReference>
<dbReference type="Pfam" id="PF00892">
    <property type="entry name" value="EamA"/>
    <property type="match status" value="2"/>
</dbReference>
<feature type="transmembrane region" description="Helical" evidence="6">
    <location>
        <begin position="123"/>
        <end position="142"/>
    </location>
</feature>
<keyword evidence="2" id="KW-1003">Cell membrane</keyword>
<keyword evidence="4 6" id="KW-1133">Transmembrane helix</keyword>
<reference evidence="8" key="2">
    <citation type="submission" date="2020-09" db="EMBL/GenBank/DDBJ databases">
        <authorList>
            <person name="Sun Q."/>
            <person name="Zhou Y."/>
        </authorList>
    </citation>
    <scope>NUCLEOTIDE SEQUENCE</scope>
    <source>
        <strain evidence="8">CGMCC 1.12181</strain>
    </source>
</reference>
<keyword evidence="3 6" id="KW-0812">Transmembrane</keyword>
<feature type="transmembrane region" description="Helical" evidence="6">
    <location>
        <begin position="238"/>
        <end position="263"/>
    </location>
</feature>
<feature type="transmembrane region" description="Helical" evidence="6">
    <location>
        <begin position="211"/>
        <end position="231"/>
    </location>
</feature>
<evidence type="ECO:0000256" key="6">
    <source>
        <dbReference type="SAM" id="Phobius"/>
    </source>
</evidence>
<evidence type="ECO:0000256" key="1">
    <source>
        <dbReference type="ARBA" id="ARBA00004651"/>
    </source>
</evidence>
<evidence type="ECO:0000256" key="3">
    <source>
        <dbReference type="ARBA" id="ARBA00022692"/>
    </source>
</evidence>
<dbReference type="AlphaFoldDB" id="A0A917CUG2"/>
<feature type="transmembrane region" description="Helical" evidence="6">
    <location>
        <begin position="95"/>
        <end position="116"/>
    </location>
</feature>
<keyword evidence="9" id="KW-1185">Reference proteome</keyword>
<feature type="transmembrane region" description="Helical" evidence="6">
    <location>
        <begin position="69"/>
        <end position="89"/>
    </location>
</feature>
<dbReference type="EMBL" id="BMEO01000008">
    <property type="protein sequence ID" value="GGF98031.1"/>
    <property type="molecule type" value="Genomic_DNA"/>
</dbReference>
<dbReference type="Proteomes" id="UP000605253">
    <property type="component" value="Unassembled WGS sequence"/>
</dbReference>
<evidence type="ECO:0000256" key="4">
    <source>
        <dbReference type="ARBA" id="ARBA00022989"/>
    </source>
</evidence>
<keyword evidence="5 6" id="KW-0472">Membrane</keyword>
<reference evidence="8" key="1">
    <citation type="journal article" date="2014" name="Int. J. Syst. Evol. Microbiol.">
        <title>Complete genome sequence of Corynebacterium casei LMG S-19264T (=DSM 44701T), isolated from a smear-ripened cheese.</title>
        <authorList>
            <consortium name="US DOE Joint Genome Institute (JGI-PGF)"/>
            <person name="Walter F."/>
            <person name="Albersmeier A."/>
            <person name="Kalinowski J."/>
            <person name="Ruckert C."/>
        </authorList>
    </citation>
    <scope>NUCLEOTIDE SEQUENCE</scope>
    <source>
        <strain evidence="8">CGMCC 1.12181</strain>
    </source>
</reference>
<feature type="domain" description="EamA" evidence="7">
    <location>
        <begin position="5"/>
        <end position="139"/>
    </location>
</feature>
<evidence type="ECO:0000313" key="9">
    <source>
        <dbReference type="Proteomes" id="UP000605253"/>
    </source>
</evidence>